<reference evidence="2 3" key="1">
    <citation type="submission" date="2019-07" db="EMBL/GenBank/DDBJ databases">
        <title>Whole genome shotgun sequence of Marinococcus halophilus NBRC 102359.</title>
        <authorList>
            <person name="Hosoyama A."/>
            <person name="Uohara A."/>
            <person name="Ohji S."/>
            <person name="Ichikawa N."/>
        </authorList>
    </citation>
    <scope>NUCLEOTIDE SEQUENCE [LARGE SCALE GENOMIC DNA]</scope>
    <source>
        <strain evidence="2 3">NBRC 102359</strain>
    </source>
</reference>
<evidence type="ECO:0000256" key="1">
    <source>
        <dbReference type="SAM" id="Phobius"/>
    </source>
</evidence>
<sequence>MLIMLMVLGFAGVLTVVNFIPNRRVRKISIYSSYTLFLTALAVLTLG</sequence>
<gene>
    <name evidence="2" type="ORF">MHA01_11810</name>
</gene>
<keyword evidence="1" id="KW-1133">Transmembrane helix</keyword>
<dbReference type="Proteomes" id="UP000321051">
    <property type="component" value="Unassembled WGS sequence"/>
</dbReference>
<evidence type="ECO:0000313" key="2">
    <source>
        <dbReference type="EMBL" id="GEK58276.1"/>
    </source>
</evidence>
<accession>A0A510Y4K8</accession>
<feature type="transmembrane region" description="Helical" evidence="1">
    <location>
        <begin position="29"/>
        <end position="46"/>
    </location>
</feature>
<dbReference type="STRING" id="1371.GCA_900166605_02674"/>
<dbReference type="EMBL" id="BJUN01000005">
    <property type="protein sequence ID" value="GEK58276.1"/>
    <property type="molecule type" value="Genomic_DNA"/>
</dbReference>
<dbReference type="AlphaFoldDB" id="A0A510Y4K8"/>
<comment type="caution">
    <text evidence="2">The sequence shown here is derived from an EMBL/GenBank/DDBJ whole genome shotgun (WGS) entry which is preliminary data.</text>
</comment>
<organism evidence="2 3">
    <name type="scientific">Marinococcus halophilus</name>
    <dbReference type="NCBI Taxonomy" id="1371"/>
    <lineage>
        <taxon>Bacteria</taxon>
        <taxon>Bacillati</taxon>
        <taxon>Bacillota</taxon>
        <taxon>Bacilli</taxon>
        <taxon>Bacillales</taxon>
        <taxon>Bacillaceae</taxon>
        <taxon>Marinococcus</taxon>
    </lineage>
</organism>
<name>A0A510Y4K8_MARHA</name>
<proteinExistence type="predicted"/>
<dbReference type="RefSeq" id="WP_158219130.1">
    <property type="nucleotide sequence ID" value="NZ_BJUN01000005.1"/>
</dbReference>
<keyword evidence="1" id="KW-0472">Membrane</keyword>
<keyword evidence="3" id="KW-1185">Reference proteome</keyword>
<keyword evidence="1" id="KW-0812">Transmembrane</keyword>
<evidence type="ECO:0000313" key="3">
    <source>
        <dbReference type="Proteomes" id="UP000321051"/>
    </source>
</evidence>
<protein>
    <submittedName>
        <fullName evidence="2">Uncharacterized protein</fullName>
    </submittedName>
</protein>